<dbReference type="AlphaFoldDB" id="A0A1B0BL51"/>
<organism evidence="1 2">
    <name type="scientific">Glossina palpalis gambiensis</name>
    <dbReference type="NCBI Taxonomy" id="67801"/>
    <lineage>
        <taxon>Eukaryota</taxon>
        <taxon>Metazoa</taxon>
        <taxon>Ecdysozoa</taxon>
        <taxon>Arthropoda</taxon>
        <taxon>Hexapoda</taxon>
        <taxon>Insecta</taxon>
        <taxon>Pterygota</taxon>
        <taxon>Neoptera</taxon>
        <taxon>Endopterygota</taxon>
        <taxon>Diptera</taxon>
        <taxon>Brachycera</taxon>
        <taxon>Muscomorpha</taxon>
        <taxon>Hippoboscoidea</taxon>
        <taxon>Glossinidae</taxon>
        <taxon>Glossina</taxon>
    </lineage>
</organism>
<sequence length="92" mass="11013">MNKAKVLHNDKYRKHNSNNILSTWPTKKNEISYILLYMCVVLKKTHMYIATTNNNSRHQHQTDRLGYLYIYYNNNDSNILIVICLRLLRGRV</sequence>
<evidence type="ECO:0000313" key="2">
    <source>
        <dbReference type="Proteomes" id="UP000092460"/>
    </source>
</evidence>
<accession>A0A1B0BL51</accession>
<dbReference type="EMBL" id="JXJN01016214">
    <property type="status" value="NOT_ANNOTATED_CDS"/>
    <property type="molecule type" value="Genomic_DNA"/>
</dbReference>
<proteinExistence type="predicted"/>
<protein>
    <submittedName>
        <fullName evidence="1">Uncharacterized protein</fullName>
    </submittedName>
</protein>
<reference evidence="2" key="1">
    <citation type="submission" date="2015-01" db="EMBL/GenBank/DDBJ databases">
        <authorList>
            <person name="Aksoy S."/>
            <person name="Warren W."/>
            <person name="Wilson R.K."/>
        </authorList>
    </citation>
    <scope>NUCLEOTIDE SEQUENCE [LARGE SCALE GENOMIC DNA]</scope>
    <source>
        <strain evidence="2">IAEA</strain>
    </source>
</reference>
<keyword evidence="2" id="KW-1185">Reference proteome</keyword>
<dbReference type="EnsemblMetazoa" id="GPPI033551-RA">
    <property type="protein sequence ID" value="GPPI033551-PA"/>
    <property type="gene ID" value="GPPI033551"/>
</dbReference>
<evidence type="ECO:0000313" key="1">
    <source>
        <dbReference type="EnsemblMetazoa" id="GPPI033551-PA"/>
    </source>
</evidence>
<reference evidence="1" key="2">
    <citation type="submission" date="2020-05" db="UniProtKB">
        <authorList>
            <consortium name="EnsemblMetazoa"/>
        </authorList>
    </citation>
    <scope>IDENTIFICATION</scope>
    <source>
        <strain evidence="1">IAEA</strain>
    </source>
</reference>
<dbReference type="Proteomes" id="UP000092460">
    <property type="component" value="Unassembled WGS sequence"/>
</dbReference>
<name>A0A1B0BL51_9MUSC</name>
<dbReference type="VEuPathDB" id="VectorBase:GPPI033551"/>